<dbReference type="GO" id="GO:0016874">
    <property type="term" value="F:ligase activity"/>
    <property type="evidence" value="ECO:0007669"/>
    <property type="project" value="UniProtKB-KW"/>
</dbReference>
<dbReference type="Pfam" id="PF04511">
    <property type="entry name" value="DER1"/>
    <property type="match status" value="1"/>
</dbReference>
<evidence type="ECO:0000256" key="7">
    <source>
        <dbReference type="RuleBase" id="RU363059"/>
    </source>
</evidence>
<keyword evidence="5 7" id="KW-1133">Transmembrane helix</keyword>
<evidence type="ECO:0000256" key="5">
    <source>
        <dbReference type="ARBA" id="ARBA00022989"/>
    </source>
</evidence>
<dbReference type="SUPFAM" id="SSF144091">
    <property type="entry name" value="Rhomboid-like"/>
    <property type="match status" value="1"/>
</dbReference>
<dbReference type="Proteomes" id="UP001212411">
    <property type="component" value="Chromosome 2"/>
</dbReference>
<keyword evidence="8" id="KW-0436">Ligase</keyword>
<dbReference type="PANTHER" id="PTHR11009">
    <property type="entry name" value="DER1-LIKE PROTEIN, DERLIN"/>
    <property type="match status" value="1"/>
</dbReference>
<name>A0AAE9WCQ0_9SCHI</name>
<gene>
    <name evidence="8" type="primary">der1</name>
    <name evidence="8" type="ORF">SOMG_02608</name>
</gene>
<organism evidence="8 9">
    <name type="scientific">Schizosaccharomyces osmophilus</name>
    <dbReference type="NCBI Taxonomy" id="2545709"/>
    <lineage>
        <taxon>Eukaryota</taxon>
        <taxon>Fungi</taxon>
        <taxon>Dikarya</taxon>
        <taxon>Ascomycota</taxon>
        <taxon>Taphrinomycotina</taxon>
        <taxon>Schizosaccharomycetes</taxon>
        <taxon>Schizosaccharomycetales</taxon>
        <taxon>Schizosaccharomycetaceae</taxon>
        <taxon>Schizosaccharomyces</taxon>
    </lineage>
</organism>
<dbReference type="EMBL" id="CP115612">
    <property type="protein sequence ID" value="WBW73987.1"/>
    <property type="molecule type" value="Genomic_DNA"/>
</dbReference>
<feature type="transmembrane region" description="Helical" evidence="7">
    <location>
        <begin position="102"/>
        <end position="124"/>
    </location>
</feature>
<accession>A0AAE9WCQ0</accession>
<keyword evidence="6 7" id="KW-0472">Membrane</keyword>
<dbReference type="InterPro" id="IPR035952">
    <property type="entry name" value="Rhomboid-like_sf"/>
</dbReference>
<dbReference type="GO" id="GO:0006950">
    <property type="term" value="P:response to stress"/>
    <property type="evidence" value="ECO:0007669"/>
    <property type="project" value="UniProtKB-ARBA"/>
</dbReference>
<dbReference type="AlphaFoldDB" id="A0AAE9WCQ0"/>
<evidence type="ECO:0000256" key="6">
    <source>
        <dbReference type="ARBA" id="ARBA00023136"/>
    </source>
</evidence>
<dbReference type="GeneID" id="80876089"/>
<sequence length="224" mass="25261">MASEFTNQVQQLLERIPPVTRYGMYTMSTITVLYLCQLLSPHTYVLDFDSVFKKREVYRLISNFFFIGSGLSFIFNLFFFYQHGSFLESHVHQRNTKSYLYYLLKIVLVIDVFSLFSGIGSALFSSLSCAMAYTWSLYNAHQKVQVFFLFQLPGKYLPYSLLGMSFLMGGPAALIESGFGLLAGFLVSKLDSHQPFTGFSSFAPSSTVKKSSAAFKGRGQRLGS</sequence>
<evidence type="ECO:0000256" key="2">
    <source>
        <dbReference type="ARBA" id="ARBA00008917"/>
    </source>
</evidence>
<reference evidence="8 9" key="1">
    <citation type="journal article" date="2023" name="G3 (Bethesda)">
        <title>A high-quality reference genome for the fission yeast Schizosaccharomyces osmophilus.</title>
        <authorList>
            <person name="Jia G.S."/>
            <person name="Zhang W.C."/>
            <person name="Liang Y."/>
            <person name="Liu X.H."/>
            <person name="Rhind N."/>
            <person name="Pidoux A."/>
            <person name="Brysch-Herzberg M."/>
            <person name="Du L.L."/>
        </authorList>
    </citation>
    <scope>NUCLEOTIDE SEQUENCE [LARGE SCALE GENOMIC DNA]</scope>
    <source>
        <strain evidence="8 9">CBS 15793</strain>
    </source>
</reference>
<feature type="transmembrane region" description="Helical" evidence="7">
    <location>
        <begin position="60"/>
        <end position="81"/>
    </location>
</feature>
<dbReference type="GO" id="GO:0005789">
    <property type="term" value="C:endoplasmic reticulum membrane"/>
    <property type="evidence" value="ECO:0007669"/>
    <property type="project" value="UniProtKB-SubCell"/>
</dbReference>
<comment type="function">
    <text evidence="7">May be involved in the degradation of misfolded endoplasmic reticulum (ER) luminal proteins.</text>
</comment>
<dbReference type="KEGG" id="som:SOMG_02608"/>
<comment type="subcellular location">
    <subcellularLocation>
        <location evidence="1 7">Endoplasmic reticulum membrane</location>
        <topology evidence="1 7">Multi-pass membrane protein</topology>
    </subcellularLocation>
</comment>
<keyword evidence="4 7" id="KW-0256">Endoplasmic reticulum</keyword>
<evidence type="ECO:0000313" key="8">
    <source>
        <dbReference type="EMBL" id="WBW73987.1"/>
    </source>
</evidence>
<keyword evidence="9" id="KW-1185">Reference proteome</keyword>
<evidence type="ECO:0000256" key="4">
    <source>
        <dbReference type="ARBA" id="ARBA00022824"/>
    </source>
</evidence>
<dbReference type="InterPro" id="IPR007599">
    <property type="entry name" value="DER1"/>
</dbReference>
<evidence type="ECO:0000256" key="1">
    <source>
        <dbReference type="ARBA" id="ARBA00004477"/>
    </source>
</evidence>
<feature type="transmembrane region" description="Helical" evidence="7">
    <location>
        <begin position="159"/>
        <end position="187"/>
    </location>
</feature>
<feature type="transmembrane region" description="Helical" evidence="7">
    <location>
        <begin position="22"/>
        <end position="40"/>
    </location>
</feature>
<evidence type="ECO:0000313" key="9">
    <source>
        <dbReference type="Proteomes" id="UP001212411"/>
    </source>
</evidence>
<protein>
    <recommendedName>
        <fullName evidence="7">Derlin</fullName>
    </recommendedName>
</protein>
<dbReference type="Gene3D" id="1.20.1540.10">
    <property type="entry name" value="Rhomboid-like"/>
    <property type="match status" value="1"/>
</dbReference>
<comment type="similarity">
    <text evidence="2 7">Belongs to the derlin family.</text>
</comment>
<dbReference type="RefSeq" id="XP_056038230.1">
    <property type="nucleotide sequence ID" value="XM_056181400.1"/>
</dbReference>
<evidence type="ECO:0000256" key="3">
    <source>
        <dbReference type="ARBA" id="ARBA00022692"/>
    </source>
</evidence>
<proteinExistence type="inferred from homology"/>
<keyword evidence="3 7" id="KW-0812">Transmembrane</keyword>